<evidence type="ECO:0000313" key="1">
    <source>
        <dbReference type="EMBL" id="KAJ8883930.1"/>
    </source>
</evidence>
<evidence type="ECO:0000313" key="2">
    <source>
        <dbReference type="Proteomes" id="UP001159363"/>
    </source>
</evidence>
<gene>
    <name evidence="1" type="ORF">PR048_015785</name>
</gene>
<dbReference type="EMBL" id="JARBHB010000005">
    <property type="protein sequence ID" value="KAJ8883930.1"/>
    <property type="molecule type" value="Genomic_DNA"/>
</dbReference>
<comment type="caution">
    <text evidence="1">The sequence shown here is derived from an EMBL/GenBank/DDBJ whole genome shotgun (WGS) entry which is preliminary data.</text>
</comment>
<reference evidence="1 2" key="1">
    <citation type="submission" date="2023-02" db="EMBL/GenBank/DDBJ databases">
        <title>LHISI_Scaffold_Assembly.</title>
        <authorList>
            <person name="Stuart O.P."/>
            <person name="Cleave R."/>
            <person name="Magrath M.J.L."/>
            <person name="Mikheyev A.S."/>
        </authorList>
    </citation>
    <scope>NUCLEOTIDE SEQUENCE [LARGE SCALE GENOMIC DNA]</scope>
    <source>
        <strain evidence="1">Daus_M_001</strain>
        <tissue evidence="1">Leg muscle</tissue>
    </source>
</reference>
<name>A0ABQ9HI84_9NEOP</name>
<keyword evidence="2" id="KW-1185">Reference proteome</keyword>
<accession>A0ABQ9HI84</accession>
<organism evidence="1 2">
    <name type="scientific">Dryococelus australis</name>
    <dbReference type="NCBI Taxonomy" id="614101"/>
    <lineage>
        <taxon>Eukaryota</taxon>
        <taxon>Metazoa</taxon>
        <taxon>Ecdysozoa</taxon>
        <taxon>Arthropoda</taxon>
        <taxon>Hexapoda</taxon>
        <taxon>Insecta</taxon>
        <taxon>Pterygota</taxon>
        <taxon>Neoptera</taxon>
        <taxon>Polyneoptera</taxon>
        <taxon>Phasmatodea</taxon>
        <taxon>Verophasmatodea</taxon>
        <taxon>Anareolatae</taxon>
        <taxon>Phasmatidae</taxon>
        <taxon>Eurycanthinae</taxon>
        <taxon>Dryococelus</taxon>
    </lineage>
</organism>
<sequence length="561" mass="62280">MTGHTPVPLVADSITNMAAERQWHQRTLAGAAVAEQLDCSPSTKMNRVLSAAGTLPVFRMWESCRTMQLVGGFSRGSPVSHTLAIPGVGGTPDKYLVCPELALSLVAIVKSLHLAQEAIPNTWLVTFSMSFDIKYWFLHCGVVFMTRLSQAHPPRKSDLNNPRHSPATERCSAVVTHQTRIRKGPRSIPGPAIQIPECRWLFDTSDGVMFEAGQRRIYEVVGNLRASGRARLRLSPRRGAASSRVRALAEEGTRCVGGNRNRRLRPSATTAVRPEHGCCPAGAAMTRLPANAPSTMRGRVKKNCYGTRKRHKRIGCSRRFSFDSRRGRFRISACGNRAGRCRWSTGFLMELPPFHSGAAPSSTRFILIGSLDLDKYLQPADYTAKDAKQSGWRLPADVQTHGMVLNHLSTEWGVKIGQGSELRDVAVCGRPAGRDVYLLPWAANEADTDPWPIHLIPDDCFYLARQVQGVVTIHRVLPVIIVEVTWHIFQELLNYFLQENHMCYLLDGVEGDAAARRCSQDYVTDDAELVPMQTTAVQPPIKCVVTWRANRHNTGSVEFLR</sequence>
<proteinExistence type="predicted"/>
<dbReference type="Proteomes" id="UP001159363">
    <property type="component" value="Chromosome 4"/>
</dbReference>
<protein>
    <submittedName>
        <fullName evidence="1">Uncharacterized protein</fullName>
    </submittedName>
</protein>